<proteinExistence type="predicted"/>
<organism evidence="2">
    <name type="scientific">Dehalogenimonas sp. 4OHTPN</name>
    <dbReference type="NCBI Taxonomy" id="3166643"/>
    <lineage>
        <taxon>Bacteria</taxon>
        <taxon>Bacillati</taxon>
        <taxon>Chloroflexota</taxon>
        <taxon>Dehalococcoidia</taxon>
        <taxon>Dehalococcoidales</taxon>
        <taxon>Dehalococcoidaceae</taxon>
        <taxon>Dehalogenimonas</taxon>
    </lineage>
</organism>
<keyword evidence="1" id="KW-0812">Transmembrane</keyword>
<sequence length="328" mass="34474">MIGISGLFPTVSKAQTASDFQVFGVNLQGTAPWMNPTGRTTTDGLMTTLDGVLSISIPSGTFIRNAAGQPQPFISALPETSPPSIEPHQRMIYAYSLGTPGATFSPTVGMTFFYNETSIPKEILESNLYIGQWDGARWHALPSLVDIIANSVSASITNFSTYALLGFVQVPPVIAITSPVNGAVFGTGTVTLSIDVENLTLLTGTRPNIAGEGRVIYYLDVEIPVEQGKTAITAPGTYTEGAVTSKTWTNLAPGTHSLGIQLVQNDRTPFNPPVTAVLNVVVQSPGGTATPTIPADNNGDLNDNTIPGLMIGGAFVVILILILVARNT</sequence>
<dbReference type="RefSeq" id="WP_353713962.1">
    <property type="nucleotide sequence ID" value="NZ_CP159307.1"/>
</dbReference>
<dbReference type="AlphaFoldDB" id="A0AAU8G8L7"/>
<accession>A0AAU8G8L7</accession>
<evidence type="ECO:0000313" key="2">
    <source>
        <dbReference type="EMBL" id="XCH32690.1"/>
    </source>
</evidence>
<reference evidence="2" key="1">
    <citation type="submission" date="2024-06" db="EMBL/GenBank/DDBJ databases">
        <title>A Novel Isolate, Dehalogenimonas sp. Strain 4OHTPN, Dechlorinates Aromatic 4 Hydroxy chlorothalonil by a Novel Reductive Dehalogenase.</title>
        <authorList>
            <person name="Liu G."/>
        </authorList>
    </citation>
    <scope>NUCLEOTIDE SEQUENCE</scope>
    <source>
        <strain evidence="2">4OHTPN</strain>
    </source>
</reference>
<keyword evidence="1" id="KW-1133">Transmembrane helix</keyword>
<gene>
    <name evidence="2" type="ORF">ABV300_05855</name>
</gene>
<feature type="transmembrane region" description="Helical" evidence="1">
    <location>
        <begin position="306"/>
        <end position="325"/>
    </location>
</feature>
<keyword evidence="1" id="KW-0472">Membrane</keyword>
<dbReference type="EMBL" id="CP159307">
    <property type="protein sequence ID" value="XCH32690.1"/>
    <property type="molecule type" value="Genomic_DNA"/>
</dbReference>
<name>A0AAU8G8L7_9CHLR</name>
<protein>
    <submittedName>
        <fullName evidence="2">Uncharacterized protein</fullName>
    </submittedName>
</protein>
<evidence type="ECO:0000256" key="1">
    <source>
        <dbReference type="SAM" id="Phobius"/>
    </source>
</evidence>